<evidence type="ECO:0000256" key="1">
    <source>
        <dbReference type="SAM" id="Phobius"/>
    </source>
</evidence>
<reference evidence="2" key="1">
    <citation type="journal article" date="2020" name="mSystems">
        <title>Genome- and Community-Level Interaction Insights into Carbon Utilization and Element Cycling Functions of Hydrothermarchaeota in Hydrothermal Sediment.</title>
        <authorList>
            <person name="Zhou Z."/>
            <person name="Liu Y."/>
            <person name="Xu W."/>
            <person name="Pan J."/>
            <person name="Luo Z.H."/>
            <person name="Li M."/>
        </authorList>
    </citation>
    <scope>NUCLEOTIDE SEQUENCE [LARGE SCALE GENOMIC DNA]</scope>
    <source>
        <strain evidence="2">HyVt-517</strain>
    </source>
</reference>
<keyword evidence="1" id="KW-1133">Transmembrane helix</keyword>
<dbReference type="Proteomes" id="UP000886106">
    <property type="component" value="Unassembled WGS sequence"/>
</dbReference>
<feature type="non-terminal residue" evidence="2">
    <location>
        <position position="66"/>
    </location>
</feature>
<comment type="caution">
    <text evidence="2">The sequence shown here is derived from an EMBL/GenBank/DDBJ whole genome shotgun (WGS) entry which is preliminary data.</text>
</comment>
<keyword evidence="1" id="KW-0812">Transmembrane</keyword>
<gene>
    <name evidence="2" type="ORF">ENJ78_00865</name>
</gene>
<dbReference type="AlphaFoldDB" id="A0A7V5J0P1"/>
<keyword evidence="1" id="KW-0472">Membrane</keyword>
<evidence type="ECO:0000313" key="2">
    <source>
        <dbReference type="EMBL" id="HHH14243.1"/>
    </source>
</evidence>
<name>A0A7V5J0P1_UNCKA</name>
<evidence type="ECO:0008006" key="3">
    <source>
        <dbReference type="Google" id="ProtNLM"/>
    </source>
</evidence>
<sequence>MINIIKIRFITYTLSLITIFIGFYFVFNYGIKFSTEFTGGTTITFEGDTIKKEELKNIITPFAKDT</sequence>
<protein>
    <recommendedName>
        <fullName evidence="3">Protein translocase subunit SecF</fullName>
    </recommendedName>
</protein>
<dbReference type="EMBL" id="DRNS01000066">
    <property type="protein sequence ID" value="HHH14243.1"/>
    <property type="molecule type" value="Genomic_DNA"/>
</dbReference>
<organism evidence="2">
    <name type="scientific">candidate division WWE3 bacterium</name>
    <dbReference type="NCBI Taxonomy" id="2053526"/>
    <lineage>
        <taxon>Bacteria</taxon>
        <taxon>Katanobacteria</taxon>
    </lineage>
</organism>
<proteinExistence type="predicted"/>
<accession>A0A7V5J0P1</accession>
<feature type="transmembrane region" description="Helical" evidence="1">
    <location>
        <begin position="9"/>
        <end position="27"/>
    </location>
</feature>